<keyword evidence="3" id="KW-1185">Reference proteome</keyword>
<evidence type="ECO:0000313" key="3">
    <source>
        <dbReference type="Proteomes" id="UP000241444"/>
    </source>
</evidence>
<dbReference type="Proteomes" id="UP000241444">
    <property type="component" value="Unassembled WGS sequence"/>
</dbReference>
<comment type="caution">
    <text evidence="2">The sequence shown here is derived from an EMBL/GenBank/DDBJ whole genome shotgun (WGS) entry which is preliminary data.</text>
</comment>
<dbReference type="OrthoDB" id="195526at2"/>
<protein>
    <submittedName>
        <fullName evidence="2">Uncharacterized protein</fullName>
    </submittedName>
</protein>
<dbReference type="AlphaFoldDB" id="A0A2P7BT62"/>
<name>A0A2P7BT62_9HYPH</name>
<dbReference type="GO" id="GO:0008081">
    <property type="term" value="F:phosphoric diester hydrolase activity"/>
    <property type="evidence" value="ECO:0007669"/>
    <property type="project" value="InterPro"/>
</dbReference>
<dbReference type="InterPro" id="IPR017946">
    <property type="entry name" value="PLC-like_Pdiesterase_TIM-brl"/>
</dbReference>
<dbReference type="Pfam" id="PF16670">
    <property type="entry name" value="PI-PLC-C1"/>
    <property type="match status" value="1"/>
</dbReference>
<organism evidence="2 3">
    <name type="scientific">Phyllobacterium brassicacearum</name>
    <dbReference type="NCBI Taxonomy" id="314235"/>
    <lineage>
        <taxon>Bacteria</taxon>
        <taxon>Pseudomonadati</taxon>
        <taxon>Pseudomonadota</taxon>
        <taxon>Alphaproteobacteria</taxon>
        <taxon>Hyphomicrobiales</taxon>
        <taxon>Phyllobacteriaceae</taxon>
        <taxon>Phyllobacterium</taxon>
    </lineage>
</organism>
<evidence type="ECO:0000313" key="2">
    <source>
        <dbReference type="EMBL" id="PSH69650.1"/>
    </source>
</evidence>
<evidence type="ECO:0000256" key="1">
    <source>
        <dbReference type="SAM" id="SignalP"/>
    </source>
</evidence>
<dbReference type="InterPro" id="IPR032075">
    <property type="entry name" value="PI-PLC-C1"/>
</dbReference>
<keyword evidence="1" id="KW-0732">Signal</keyword>
<dbReference type="Gene3D" id="3.20.20.190">
    <property type="entry name" value="Phosphatidylinositol (PI) phosphodiesterase"/>
    <property type="match status" value="1"/>
</dbReference>
<accession>A0A2P7BT62</accession>
<reference evidence="3" key="1">
    <citation type="submission" date="2017-11" db="EMBL/GenBank/DDBJ databases">
        <authorList>
            <person name="Kuznetsova I."/>
            <person name="Sazanova A."/>
            <person name="Chirak E."/>
            <person name="Safronova V."/>
            <person name="Willems A."/>
        </authorList>
    </citation>
    <scope>NUCLEOTIDE SEQUENCE [LARGE SCALE GENOMIC DNA]</scope>
    <source>
        <strain evidence="3">STM 196</strain>
    </source>
</reference>
<dbReference type="GO" id="GO:0006629">
    <property type="term" value="P:lipid metabolic process"/>
    <property type="evidence" value="ECO:0007669"/>
    <property type="project" value="InterPro"/>
</dbReference>
<gene>
    <name evidence="2" type="ORF">CU102_07615</name>
</gene>
<dbReference type="EMBL" id="PGGO01000004">
    <property type="protein sequence ID" value="PSH69650.1"/>
    <property type="molecule type" value="Genomic_DNA"/>
</dbReference>
<dbReference type="SUPFAM" id="SSF51695">
    <property type="entry name" value="PLC-like phosphodiesterases"/>
    <property type="match status" value="1"/>
</dbReference>
<proteinExistence type="predicted"/>
<feature type="signal peptide" evidence="1">
    <location>
        <begin position="1"/>
        <end position="26"/>
    </location>
</feature>
<sequence>MSTFPMTLRLITMMILSISLTNTAYAQTNGDKTMISPDAWLYPLNEISQVACHNCFEHRFTTAKGSFSTVLNDIKTLEIDFWDQKTLFLGGQPKAWYVRHDANFLGFFNSGNDNSCSGDGNGTNDLRACLKDVKRWSDDHSDHFPIIIMLDKKQSWSHVQGSDRKPANLDDLVRDAFKEALFAPKDLFAFAEPEKPLDKDGDTLQARVKVKGWPRPSDLKGRILVVLNGSDVLNVGLSVASQILNILVKTSFKVDDCVMNQYLDEQGLNAAMFVAPNLSTEAEVNGKSGCISAKNAKFVVMNNMDASHKHLSGKAYNEKHLTRVWGNDHEAFSAQVASKTGLATYDRYLAQKKASYRIVHIPPETPVSE</sequence>
<feature type="chain" id="PRO_5015113530" evidence="1">
    <location>
        <begin position="27"/>
        <end position="369"/>
    </location>
</feature>